<evidence type="ECO:0000256" key="2">
    <source>
        <dbReference type="SAM" id="Phobius"/>
    </source>
</evidence>
<evidence type="ECO:0000313" key="4">
    <source>
        <dbReference type="Proteomes" id="UP001330812"/>
    </source>
</evidence>
<evidence type="ECO:0000313" key="3">
    <source>
        <dbReference type="EMBL" id="WSE26371.1"/>
    </source>
</evidence>
<dbReference type="EMBL" id="CP142149">
    <property type="protein sequence ID" value="WSE26371.1"/>
    <property type="molecule type" value="Genomic_DNA"/>
</dbReference>
<name>A0ABZ1HVT7_9PSEU</name>
<feature type="transmembrane region" description="Helical" evidence="2">
    <location>
        <begin position="26"/>
        <end position="50"/>
    </location>
</feature>
<dbReference type="Proteomes" id="UP001330812">
    <property type="component" value="Chromosome"/>
</dbReference>
<evidence type="ECO:0000256" key="1">
    <source>
        <dbReference type="SAM" id="MobiDB-lite"/>
    </source>
</evidence>
<sequence length="56" mass="5765">MSQVFVGPMPATPSSGRDSSFPDEKVVASMGTIVSAVVLVGLSAVMALALRLSSRR</sequence>
<accession>A0ABZ1HVT7</accession>
<feature type="region of interest" description="Disordered" evidence="1">
    <location>
        <begin position="1"/>
        <end position="21"/>
    </location>
</feature>
<protein>
    <submittedName>
        <fullName evidence="3">Uncharacterized protein</fullName>
    </submittedName>
</protein>
<reference evidence="3 4" key="1">
    <citation type="journal article" date="2015" name="Int. J. Syst. Evol. Microbiol.">
        <title>Amycolatopsis rhabdoformis sp. nov., an actinomycete isolated from a tropical forest soil.</title>
        <authorList>
            <person name="Souza W.R."/>
            <person name="Silva R.E."/>
            <person name="Goodfellow M."/>
            <person name="Busarakam K."/>
            <person name="Figueiro F.S."/>
            <person name="Ferreira D."/>
            <person name="Rodrigues-Filho E."/>
            <person name="Moraes L.A.B."/>
            <person name="Zucchi T.D."/>
        </authorList>
    </citation>
    <scope>NUCLEOTIDE SEQUENCE [LARGE SCALE GENOMIC DNA]</scope>
    <source>
        <strain evidence="3 4">NCIMB 14900</strain>
    </source>
</reference>
<keyword evidence="2" id="KW-0812">Transmembrane</keyword>
<proteinExistence type="predicted"/>
<organism evidence="3 4">
    <name type="scientific">Amycolatopsis rhabdoformis</name>
    <dbReference type="NCBI Taxonomy" id="1448059"/>
    <lineage>
        <taxon>Bacteria</taxon>
        <taxon>Bacillati</taxon>
        <taxon>Actinomycetota</taxon>
        <taxon>Actinomycetes</taxon>
        <taxon>Pseudonocardiales</taxon>
        <taxon>Pseudonocardiaceae</taxon>
        <taxon>Amycolatopsis</taxon>
    </lineage>
</organism>
<keyword evidence="4" id="KW-1185">Reference proteome</keyword>
<dbReference type="RefSeq" id="WP_326565340.1">
    <property type="nucleotide sequence ID" value="NZ_CP142149.1"/>
</dbReference>
<gene>
    <name evidence="3" type="ORF">VSH64_26195</name>
</gene>
<keyword evidence="2" id="KW-1133">Transmembrane helix</keyword>
<keyword evidence="2" id="KW-0472">Membrane</keyword>